<dbReference type="PROSITE" id="PS50293">
    <property type="entry name" value="TPR_REGION"/>
    <property type="match status" value="1"/>
</dbReference>
<keyword evidence="2 3" id="KW-0802">TPR repeat</keyword>
<dbReference type="Pfam" id="PF13529">
    <property type="entry name" value="Peptidase_C39_2"/>
    <property type="match status" value="1"/>
</dbReference>
<evidence type="ECO:0000313" key="6">
    <source>
        <dbReference type="Proteomes" id="UP000509441"/>
    </source>
</evidence>
<dbReference type="SUPFAM" id="SSF48452">
    <property type="entry name" value="TPR-like"/>
    <property type="match status" value="1"/>
</dbReference>
<keyword evidence="1" id="KW-0677">Repeat</keyword>
<proteinExistence type="predicted"/>
<feature type="domain" description="Peptidase C39-like" evidence="4">
    <location>
        <begin position="15"/>
        <end position="116"/>
    </location>
</feature>
<evidence type="ECO:0000256" key="3">
    <source>
        <dbReference type="PROSITE-ProRule" id="PRU00339"/>
    </source>
</evidence>
<dbReference type="PANTHER" id="PTHR44858:SF1">
    <property type="entry name" value="UDP-N-ACETYLGLUCOSAMINE--PEPTIDE N-ACETYLGLUCOSAMINYLTRANSFERASE SPINDLY-RELATED"/>
    <property type="match status" value="1"/>
</dbReference>
<dbReference type="AlphaFoldDB" id="A0A7D5QYK6"/>
<evidence type="ECO:0000259" key="4">
    <source>
        <dbReference type="Pfam" id="PF13529"/>
    </source>
</evidence>
<dbReference type="EMBL" id="CP026994">
    <property type="protein sequence ID" value="QLH03956.1"/>
    <property type="molecule type" value="Genomic_DNA"/>
</dbReference>
<name>A0A7D5QYK6_9ARCH</name>
<accession>A0A7D5QYK6</accession>
<dbReference type="KEGG" id="nox:C5F49_00425"/>
<dbReference type="InterPro" id="IPR039564">
    <property type="entry name" value="Peptidase_C39-like"/>
</dbReference>
<dbReference type="PROSITE" id="PS50005">
    <property type="entry name" value="TPR"/>
    <property type="match status" value="1"/>
</dbReference>
<sequence>MEEENHELLLPLVDDENICLPLPINVVSKYWNIDLPMAEAIESAKKYSGFVGSILIEGIEMAERHGLTCKIIHSSLSELKKIIDLGIPPIVILPGIPEITQHASVITGYDKQEKTILHYIQKGNQEGEQQEGAIPQDIFEKEWSEEGKLLLILAPSDIIASINLEKDSSDKSNRLCFISEKQNILKNNSEALESLKQSLELDPNNSTALNLFAAILNAQNSPECIKYYEKCLQINKNSYLTYNGMGNFYLKTGQFDKAENSYSKAIKINPKRSAKIYKNRAYLLEKQNKNSEAKNDLKNYLKFNPKASDRGMIEQTIREL</sequence>
<feature type="repeat" description="TPR" evidence="3">
    <location>
        <begin position="239"/>
        <end position="272"/>
    </location>
</feature>
<reference evidence="5 6" key="1">
    <citation type="submission" date="2018-02" db="EMBL/GenBank/DDBJ databases">
        <title>Complete genome of Nitrosopumilus oxyclinae HCE1.</title>
        <authorList>
            <person name="Qin W."/>
            <person name="Zheng Y."/>
            <person name="Stahl D.A."/>
        </authorList>
    </citation>
    <scope>NUCLEOTIDE SEQUENCE [LARGE SCALE GENOMIC DNA]</scope>
    <source>
        <strain evidence="5 6">HCE1</strain>
    </source>
</reference>
<dbReference type="GeneID" id="56060363"/>
<dbReference type="InterPro" id="IPR019734">
    <property type="entry name" value="TPR_rpt"/>
</dbReference>
<dbReference type="OrthoDB" id="4906at2157"/>
<organism evidence="5 6">
    <name type="scientific">Nitrosopumilus oxyclinae</name>
    <dbReference type="NCBI Taxonomy" id="1959104"/>
    <lineage>
        <taxon>Archaea</taxon>
        <taxon>Nitrososphaerota</taxon>
        <taxon>Nitrososphaeria</taxon>
        <taxon>Nitrosopumilales</taxon>
        <taxon>Nitrosopumilaceae</taxon>
        <taxon>Nitrosopumilus</taxon>
    </lineage>
</organism>
<dbReference type="Pfam" id="PF00515">
    <property type="entry name" value="TPR_1"/>
    <property type="match status" value="1"/>
</dbReference>
<dbReference type="InterPro" id="IPR050498">
    <property type="entry name" value="Ycf3"/>
</dbReference>
<dbReference type="SMART" id="SM00028">
    <property type="entry name" value="TPR"/>
    <property type="match status" value="4"/>
</dbReference>
<dbReference type="Proteomes" id="UP000509441">
    <property type="component" value="Chromosome"/>
</dbReference>
<evidence type="ECO:0000313" key="5">
    <source>
        <dbReference type="EMBL" id="QLH03956.1"/>
    </source>
</evidence>
<dbReference type="Gene3D" id="3.90.70.10">
    <property type="entry name" value="Cysteine proteinases"/>
    <property type="match status" value="1"/>
</dbReference>
<gene>
    <name evidence="5" type="ORF">C5F49_00425</name>
</gene>
<dbReference type="PANTHER" id="PTHR44858">
    <property type="entry name" value="TETRATRICOPEPTIDE REPEAT PROTEIN 6"/>
    <property type="match status" value="1"/>
</dbReference>
<dbReference type="Gene3D" id="1.25.40.10">
    <property type="entry name" value="Tetratricopeptide repeat domain"/>
    <property type="match status" value="1"/>
</dbReference>
<keyword evidence="6" id="KW-1185">Reference proteome</keyword>
<dbReference type="RefSeq" id="WP_179362818.1">
    <property type="nucleotide sequence ID" value="NZ_CP026994.1"/>
</dbReference>
<dbReference type="InterPro" id="IPR011990">
    <property type="entry name" value="TPR-like_helical_dom_sf"/>
</dbReference>
<evidence type="ECO:0000256" key="1">
    <source>
        <dbReference type="ARBA" id="ARBA00022737"/>
    </source>
</evidence>
<protein>
    <recommendedName>
        <fullName evidence="4">Peptidase C39-like domain-containing protein</fullName>
    </recommendedName>
</protein>
<evidence type="ECO:0000256" key="2">
    <source>
        <dbReference type="ARBA" id="ARBA00022803"/>
    </source>
</evidence>